<dbReference type="SUPFAM" id="SSF51905">
    <property type="entry name" value="FAD/NAD(P)-binding domain"/>
    <property type="match status" value="1"/>
</dbReference>
<comment type="similarity">
    <text evidence="1">Belongs to the FAD-binding monooxygenase family.</text>
</comment>
<proteinExistence type="inferred from homology"/>
<dbReference type="PANTHER" id="PTHR42877">
    <property type="entry name" value="L-ORNITHINE N(5)-MONOOXYGENASE-RELATED"/>
    <property type="match status" value="1"/>
</dbReference>
<dbReference type="GO" id="GO:0050660">
    <property type="term" value="F:flavin adenine dinucleotide binding"/>
    <property type="evidence" value="ECO:0007669"/>
    <property type="project" value="InterPro"/>
</dbReference>
<sequence>MVSETPIHTKYAIVGAGFGGLSMAVALKVAGVEDFVILEKHHNIGGVWQDNTYPGCTCDVPSRLYSFSFAPYRDRRQRYPQQQDILAYLQQVAIDHGLRKHIRFGSEVLEAHFDQTEGRWDIGTTSPSRISAEVVVFAVGQLHKPRYPVIPGLESFGGRVLHSADWDGSIDLYGKRVSVIGTGSSAAQMLPALASASIALTIYQRGPHWVLPKPDSNFGCVGRAMLRIPGAHRAYRKVLGLGADALLSPVVRSNTWRQAVECYARLHLRRQVARKELVSDLMPSYPIGSKKILFDNNFHRSLALENVRLVSEPIKSISVDGIASESGEFIESDVIVCATGFRASEFLLPMSVRGRDGHSLDEDWAAGAEAYLGVAVHGYPNLFMVAGPNSFNPAGSNQEMKELQIGCIMRCLRWKEAIGAQAIKVGRQAWDEYQRWLRRRWIRPSGRPL</sequence>
<evidence type="ECO:0008006" key="4">
    <source>
        <dbReference type="Google" id="ProtNLM"/>
    </source>
</evidence>
<accession>A0A9P4WGI3</accession>
<evidence type="ECO:0000313" key="3">
    <source>
        <dbReference type="Proteomes" id="UP000758155"/>
    </source>
</evidence>
<dbReference type="GO" id="GO:0050661">
    <property type="term" value="F:NADP binding"/>
    <property type="evidence" value="ECO:0007669"/>
    <property type="project" value="InterPro"/>
</dbReference>
<dbReference type="InterPro" id="IPR036188">
    <property type="entry name" value="FAD/NAD-bd_sf"/>
</dbReference>
<dbReference type="PANTHER" id="PTHR42877:SF4">
    <property type="entry name" value="FAD_NAD(P)-BINDING DOMAIN-CONTAINING PROTEIN-RELATED"/>
    <property type="match status" value="1"/>
</dbReference>
<organism evidence="2 3">
    <name type="scientific">Didymella heteroderae</name>
    <dbReference type="NCBI Taxonomy" id="1769908"/>
    <lineage>
        <taxon>Eukaryota</taxon>
        <taxon>Fungi</taxon>
        <taxon>Dikarya</taxon>
        <taxon>Ascomycota</taxon>
        <taxon>Pezizomycotina</taxon>
        <taxon>Dothideomycetes</taxon>
        <taxon>Pleosporomycetidae</taxon>
        <taxon>Pleosporales</taxon>
        <taxon>Pleosporineae</taxon>
        <taxon>Didymellaceae</taxon>
        <taxon>Didymella</taxon>
    </lineage>
</organism>
<dbReference type="OrthoDB" id="74360at2759"/>
<reference evidence="2" key="1">
    <citation type="submission" date="2019-04" db="EMBL/GenBank/DDBJ databases">
        <title>Sequencing of skin fungus with MAO and IRED activity.</title>
        <authorList>
            <person name="Marsaioli A.J."/>
            <person name="Bonatto J.M.C."/>
            <person name="Reis Junior O."/>
        </authorList>
    </citation>
    <scope>NUCLEOTIDE SEQUENCE</scope>
    <source>
        <strain evidence="2">28M1</strain>
    </source>
</reference>
<keyword evidence="3" id="KW-1185">Reference proteome</keyword>
<dbReference type="GO" id="GO:0004499">
    <property type="term" value="F:N,N-dimethylaniline monooxygenase activity"/>
    <property type="evidence" value="ECO:0007669"/>
    <property type="project" value="InterPro"/>
</dbReference>
<dbReference type="EMBL" id="SWKV01000128">
    <property type="protein sequence ID" value="KAF3031696.1"/>
    <property type="molecule type" value="Genomic_DNA"/>
</dbReference>
<gene>
    <name evidence="2" type="ORF">E8E12_002056</name>
</gene>
<comment type="caution">
    <text evidence="2">The sequence shown here is derived from an EMBL/GenBank/DDBJ whole genome shotgun (WGS) entry which is preliminary data.</text>
</comment>
<evidence type="ECO:0000256" key="1">
    <source>
        <dbReference type="ARBA" id="ARBA00010139"/>
    </source>
</evidence>
<evidence type="ECO:0000313" key="2">
    <source>
        <dbReference type="EMBL" id="KAF3031696.1"/>
    </source>
</evidence>
<dbReference type="AlphaFoldDB" id="A0A9P4WGI3"/>
<dbReference type="Proteomes" id="UP000758155">
    <property type="component" value="Unassembled WGS sequence"/>
</dbReference>
<protein>
    <recommendedName>
        <fullName evidence="4">Monooxygenase</fullName>
    </recommendedName>
</protein>
<dbReference type="Pfam" id="PF13738">
    <property type="entry name" value="Pyr_redox_3"/>
    <property type="match status" value="1"/>
</dbReference>
<name>A0A9P4WGI3_9PLEO</name>
<dbReference type="Gene3D" id="3.50.50.60">
    <property type="entry name" value="FAD/NAD(P)-binding domain"/>
    <property type="match status" value="2"/>
</dbReference>
<dbReference type="InterPro" id="IPR051209">
    <property type="entry name" value="FAD-bind_Monooxygenase_sf"/>
</dbReference>